<dbReference type="InterPro" id="IPR042229">
    <property type="entry name" value="Listeria/Bacterioides_rpt_sf"/>
</dbReference>
<dbReference type="Gene3D" id="2.60.40.4270">
    <property type="entry name" value="Listeria-Bacteroides repeat domain"/>
    <property type="match status" value="4"/>
</dbReference>
<dbReference type="InterPro" id="IPR035396">
    <property type="entry name" value="Bac_rhamnosid6H"/>
</dbReference>
<evidence type="ECO:0000256" key="4">
    <source>
        <dbReference type="ARBA" id="ARBA00022801"/>
    </source>
</evidence>
<dbReference type="InterPro" id="IPR013378">
    <property type="entry name" value="InlB-like_B-rpt"/>
</dbReference>
<evidence type="ECO:0000259" key="8">
    <source>
        <dbReference type="Pfam" id="PF17389"/>
    </source>
</evidence>
<feature type="domain" description="Alpha-L-rhamnosidase six-hairpin glycosidase" evidence="8">
    <location>
        <begin position="599"/>
        <end position="935"/>
    </location>
</feature>
<dbReference type="SUPFAM" id="SSF48208">
    <property type="entry name" value="Six-hairpin glycosidases"/>
    <property type="match status" value="1"/>
</dbReference>
<dbReference type="EC" id="3.2.1.40" evidence="3"/>
<evidence type="ECO:0000313" key="10">
    <source>
        <dbReference type="EMBL" id="GAA3879151.1"/>
    </source>
</evidence>
<dbReference type="Gene3D" id="2.60.120.260">
    <property type="entry name" value="Galactose-binding domain-like"/>
    <property type="match status" value="2"/>
</dbReference>
<dbReference type="PANTHER" id="PTHR33307">
    <property type="entry name" value="ALPHA-RHAMNOSIDASE (EUROFUNG)"/>
    <property type="match status" value="1"/>
</dbReference>
<dbReference type="Gene3D" id="1.50.10.10">
    <property type="match status" value="1"/>
</dbReference>
<dbReference type="Pfam" id="PF09479">
    <property type="entry name" value="Flg_new"/>
    <property type="match status" value="4"/>
</dbReference>
<feature type="region of interest" description="Disordered" evidence="5">
    <location>
        <begin position="479"/>
        <end position="498"/>
    </location>
</feature>
<dbReference type="InterPro" id="IPR012341">
    <property type="entry name" value="6hp_glycosidase-like_sf"/>
</dbReference>
<dbReference type="NCBIfam" id="TIGR02543">
    <property type="entry name" value="List_Bact_rpt"/>
    <property type="match status" value="4"/>
</dbReference>
<dbReference type="Gene3D" id="2.60.40.10">
    <property type="entry name" value="Immunoglobulins"/>
    <property type="match status" value="1"/>
</dbReference>
<evidence type="ECO:0000256" key="5">
    <source>
        <dbReference type="SAM" id="MobiDB-lite"/>
    </source>
</evidence>
<evidence type="ECO:0000259" key="6">
    <source>
        <dbReference type="Pfam" id="PF05592"/>
    </source>
</evidence>
<dbReference type="Gene3D" id="2.60.120.560">
    <property type="entry name" value="Exo-inulinase, domain 1"/>
    <property type="match status" value="1"/>
</dbReference>
<evidence type="ECO:0000259" key="9">
    <source>
        <dbReference type="Pfam" id="PF17390"/>
    </source>
</evidence>
<gene>
    <name evidence="10" type="ORF">GCM10022381_21850</name>
</gene>
<dbReference type="InterPro" id="IPR016007">
    <property type="entry name" value="Alpha_rhamnosid"/>
</dbReference>
<evidence type="ECO:0000256" key="3">
    <source>
        <dbReference type="ARBA" id="ARBA00012652"/>
    </source>
</evidence>
<dbReference type="Pfam" id="PF05592">
    <property type="entry name" value="Bac_rhamnosid"/>
    <property type="match status" value="1"/>
</dbReference>
<reference evidence="11" key="1">
    <citation type="journal article" date="2019" name="Int. J. Syst. Evol. Microbiol.">
        <title>The Global Catalogue of Microorganisms (GCM) 10K type strain sequencing project: providing services to taxonomists for standard genome sequencing and annotation.</title>
        <authorList>
            <consortium name="The Broad Institute Genomics Platform"/>
            <consortium name="The Broad Institute Genome Sequencing Center for Infectious Disease"/>
            <person name="Wu L."/>
            <person name="Ma J."/>
        </authorList>
    </citation>
    <scope>NUCLEOTIDE SEQUENCE [LARGE SCALE GENOMIC DNA]</scope>
    <source>
        <strain evidence="11">JCM 17021</strain>
    </source>
</reference>
<dbReference type="EMBL" id="BAABCN010000005">
    <property type="protein sequence ID" value="GAA3879151.1"/>
    <property type="molecule type" value="Genomic_DNA"/>
</dbReference>
<dbReference type="Gene3D" id="2.60.420.10">
    <property type="entry name" value="Maltose phosphorylase, domain 3"/>
    <property type="match status" value="1"/>
</dbReference>
<dbReference type="Proteomes" id="UP001501803">
    <property type="component" value="Unassembled WGS sequence"/>
</dbReference>
<evidence type="ECO:0000256" key="1">
    <source>
        <dbReference type="ARBA" id="ARBA00001445"/>
    </source>
</evidence>
<comment type="caution">
    <text evidence="10">The sequence shown here is derived from an EMBL/GenBank/DDBJ whole genome shotgun (WGS) entry which is preliminary data.</text>
</comment>
<dbReference type="InterPro" id="IPR013737">
    <property type="entry name" value="Bac_rhamnosid_N"/>
</dbReference>
<dbReference type="Pfam" id="PF17390">
    <property type="entry name" value="Bac_rhamnosid_C"/>
    <property type="match status" value="1"/>
</dbReference>
<dbReference type="Pfam" id="PF08531">
    <property type="entry name" value="Bac_rhamnosid_N"/>
    <property type="match status" value="1"/>
</dbReference>
<keyword evidence="11" id="KW-1185">Reference proteome</keyword>
<protein>
    <recommendedName>
        <fullName evidence="3">alpha-L-rhamnosidase</fullName>
        <ecNumber evidence="3">3.2.1.40</ecNumber>
    </recommendedName>
</protein>
<comment type="catalytic activity">
    <reaction evidence="1">
        <text>Hydrolysis of terminal non-reducing alpha-L-rhamnose residues in alpha-L-rhamnosides.</text>
        <dbReference type="EC" id="3.2.1.40"/>
    </reaction>
</comment>
<comment type="subcellular location">
    <subcellularLocation>
        <location evidence="2">Cell envelope</location>
    </subcellularLocation>
</comment>
<keyword evidence="4" id="KW-0378">Hydrolase</keyword>
<evidence type="ECO:0000259" key="7">
    <source>
        <dbReference type="Pfam" id="PF08531"/>
    </source>
</evidence>
<feature type="domain" description="Bacterial alpha-L-rhamnosidase N-terminal" evidence="7">
    <location>
        <begin position="315"/>
        <end position="485"/>
    </location>
</feature>
<dbReference type="InterPro" id="IPR008928">
    <property type="entry name" value="6-hairpin_glycosidase_sf"/>
</dbReference>
<dbReference type="InterPro" id="IPR013783">
    <property type="entry name" value="Ig-like_fold"/>
</dbReference>
<evidence type="ECO:0000256" key="2">
    <source>
        <dbReference type="ARBA" id="ARBA00004196"/>
    </source>
</evidence>
<sequence length="1332" mass="142955">MTSLKTNALVDPLGIGVTAPSLSWQSTSSGRSVTQKAYEIRVDTSADSLPRSNAWASGRVDSDRQIGIRYDGSALESQTRYFWQVRIWTDAGIPTDWSAPAWFETGLRPADWQADWIGSADPSAEMARWSNYSVSLDFTLDSVVIGMYARARDLQNGYMMQLSVAQGFPQFRPHVKRNGNFAMLGNGVDLSGITTVAALTTGTHNLTVDFAGTTITSFLDGTQIDQRTDTTFSQGYIGFRQTMVGEGPENSTIHKIVVESPENGTLLRTDFSDGQNPFAGGSVVNGAFKAFAPLDTLMRAEPAQPLLRKEFSVAKEVVSARVYASARGVYELSINGKRVGDELLAPGMTEYKKRIDYQSYDVTDLVKQGGNAIGAKLGTGWYAGHVGQYGTGIWGNRTSLIAQLRIDYSDGSHSWVKTDNSWKTAAGPLVESDIIMGEVFDARRMQDGWDTANFADTAWKPVGVADNADTAKLVAARSEPVRVTEERTPIERTEPTPGTWIYDMGQNMVGVGRFELTGKAGTTATIRYGELLKADGTLYTENLRTAKATDTFTFAADGTASYTPTFTFHGFRYAEITGVTEPSSVDQVTGLVWGSDLPTTGTLETSSSMLNQLQSNIVWGQRGNFLSIPTDTPARDERLAWTGDINVFAPTASYNQDTRNFLGAWLGTLADSQGGDGDLPGVAPNIVGRCCGGGSGWSDAGITLPYILWQSYGDSAVIHDNYAMMKNFMAFVERSAGPSLIRVHGNTGDWLDVNDPTDLGLLGTAYYYYSADLLSQMAAEIGETTDAEHYAELAKRVQTAFLAKYLATDGTMLGNSQTAYAISIGMGLIPADRLKQVGDKYVAAIAARDYHLSTGFLGTPWLLTALTKTGHQDLAYRLLNNDTYPSWGYEVALGATTMWERWDAIKPDGTVADGGMNSFNHYAYGAVGNWMYQNIGGITSTSAGYKTFDIAPTPGGGLTHGKGTFDSVFGMISSSWDTTENGLTLAASVPVNTTATVTLPIADGQEVTENGVAIDEVEGVTSVSTQNGVAVLEVGSGDYSFAVAKPVVEPVADATVSFDSQGGSAVAPIVTTSGTAIAAPVAPKRTGYTFAGWHTTATGSSAWAFTSPVTVDVTLYAHWTVQKRTVTFNAQGGSTVAAVSTNYNTVIKAPKSPTRTGYTFAGWHTTATGSSAWAFTSPVTVDVTLYAHWTVQKRTVTFNAQGGSKVAAVSTNYNTAIKAPKSPTRTGYTFKGWYTKATGGSKWNFTAKVTSNATAYAHWTVQKRTVTFNAQGGSKVAAVSTNYNTVIKAPKSPTRSGYVFKGWYTKVTGGTAWKFTAKVTTNATAYAHWAKK</sequence>
<organism evidence="10 11">
    <name type="scientific">Leifsonia kafniensis</name>
    <dbReference type="NCBI Taxonomy" id="475957"/>
    <lineage>
        <taxon>Bacteria</taxon>
        <taxon>Bacillati</taxon>
        <taxon>Actinomycetota</taxon>
        <taxon>Actinomycetes</taxon>
        <taxon>Micrococcales</taxon>
        <taxon>Microbacteriaceae</taxon>
        <taxon>Leifsonia</taxon>
    </lineage>
</organism>
<feature type="domain" description="Alpha-L-rhamnosidase C-terminal" evidence="9">
    <location>
        <begin position="937"/>
        <end position="1011"/>
    </location>
</feature>
<dbReference type="InterPro" id="IPR008902">
    <property type="entry name" value="Rhamnosid_concanavalin"/>
</dbReference>
<accession>A0ABP7KJF5</accession>
<dbReference type="Pfam" id="PF17389">
    <property type="entry name" value="Bac_rhamnosid6H"/>
    <property type="match status" value="1"/>
</dbReference>
<name>A0ABP7KJF5_9MICO</name>
<proteinExistence type="predicted"/>
<dbReference type="InterPro" id="IPR035398">
    <property type="entry name" value="Bac_rhamnosid_C"/>
</dbReference>
<evidence type="ECO:0000313" key="11">
    <source>
        <dbReference type="Proteomes" id="UP001501803"/>
    </source>
</evidence>
<feature type="domain" description="Alpha-L-rhamnosidase concanavalin-like" evidence="6">
    <location>
        <begin position="496"/>
        <end position="592"/>
    </location>
</feature>
<dbReference type="PANTHER" id="PTHR33307:SF6">
    <property type="entry name" value="ALPHA-RHAMNOSIDASE (EUROFUNG)-RELATED"/>
    <property type="match status" value="1"/>
</dbReference>
<dbReference type="Pfam" id="PF25788">
    <property type="entry name" value="Ig_Rha78A_N"/>
    <property type="match status" value="1"/>
</dbReference>
<feature type="compositionally biased region" description="Basic and acidic residues" evidence="5">
    <location>
        <begin position="479"/>
        <end position="494"/>
    </location>
</feature>